<evidence type="ECO:0008006" key="5">
    <source>
        <dbReference type="Google" id="ProtNLM"/>
    </source>
</evidence>
<evidence type="ECO:0000256" key="2">
    <source>
        <dbReference type="SAM" id="SignalP"/>
    </source>
</evidence>
<dbReference type="OrthoDB" id="690661at2759"/>
<dbReference type="SMR" id="A0A1J6IRC0"/>
<dbReference type="AlphaFoldDB" id="A0A1J6IRC0"/>
<proteinExistence type="predicted"/>
<dbReference type="OMA" id="WRSWDMV"/>
<accession>A0A1J6IRC0</accession>
<evidence type="ECO:0000256" key="1">
    <source>
        <dbReference type="SAM" id="MobiDB-lite"/>
    </source>
</evidence>
<comment type="caution">
    <text evidence="3">The sequence shown here is derived from an EMBL/GenBank/DDBJ whole genome shotgun (WGS) entry which is preliminary data.</text>
</comment>
<dbReference type="Gramene" id="OIT00271">
    <property type="protein sequence ID" value="OIT00271"/>
    <property type="gene ID" value="A4A49_11108"/>
</dbReference>
<evidence type="ECO:0000313" key="3">
    <source>
        <dbReference type="EMBL" id="OIT00271.1"/>
    </source>
</evidence>
<keyword evidence="4" id="KW-1185">Reference proteome</keyword>
<feature type="signal peptide" evidence="2">
    <location>
        <begin position="1"/>
        <end position="29"/>
    </location>
</feature>
<protein>
    <recommendedName>
        <fullName evidence="5">Late embryogenesis abundant protein d-29</fullName>
    </recommendedName>
</protein>
<organism evidence="3 4">
    <name type="scientific">Nicotiana attenuata</name>
    <name type="common">Coyote tobacco</name>
    <dbReference type="NCBI Taxonomy" id="49451"/>
    <lineage>
        <taxon>Eukaryota</taxon>
        <taxon>Viridiplantae</taxon>
        <taxon>Streptophyta</taxon>
        <taxon>Embryophyta</taxon>
        <taxon>Tracheophyta</taxon>
        <taxon>Spermatophyta</taxon>
        <taxon>Magnoliopsida</taxon>
        <taxon>eudicotyledons</taxon>
        <taxon>Gunneridae</taxon>
        <taxon>Pentapetalae</taxon>
        <taxon>asterids</taxon>
        <taxon>lamiids</taxon>
        <taxon>Solanales</taxon>
        <taxon>Solanaceae</taxon>
        <taxon>Nicotianoideae</taxon>
        <taxon>Nicotianeae</taxon>
        <taxon>Nicotiana</taxon>
    </lineage>
</organism>
<feature type="region of interest" description="Disordered" evidence="1">
    <location>
        <begin position="88"/>
        <end position="163"/>
    </location>
</feature>
<sequence length="163" mass="18581">MEFLRKLSVVKLFCLIIFSFGIIHTASDAAHYQNNIKDKQNDQSPTQMLEEAYSMLVTSSWRSWDMVKSYINQLQLKYFPPNVDFRSRDDGKVNGGAGERMKEATQKSFEKSKETVEETAKSAAEMMEQKVQKTAEKVKDTVSGEEKKAEKIKNTVSSGHDEL</sequence>
<feature type="chain" id="PRO_5012837318" description="Late embryogenesis abundant protein d-29" evidence="2">
    <location>
        <begin position="30"/>
        <end position="163"/>
    </location>
</feature>
<dbReference type="PANTHER" id="PTHR35463:SF10">
    <property type="entry name" value="TRANSMEMBRANE PROTEIN"/>
    <property type="match status" value="1"/>
</dbReference>
<name>A0A1J6IRC0_NICAT</name>
<keyword evidence="2" id="KW-0732">Signal</keyword>
<gene>
    <name evidence="3" type="ORF">A4A49_11108</name>
</gene>
<feature type="compositionally biased region" description="Basic and acidic residues" evidence="1">
    <location>
        <begin position="99"/>
        <end position="120"/>
    </location>
</feature>
<evidence type="ECO:0000313" key="4">
    <source>
        <dbReference type="Proteomes" id="UP000187609"/>
    </source>
</evidence>
<dbReference type="PANTHER" id="PTHR35463">
    <property type="entry name" value="TRANSMEMBRANE PROTEIN"/>
    <property type="match status" value="1"/>
</dbReference>
<dbReference type="KEGG" id="nau:109228806"/>
<dbReference type="Proteomes" id="UP000187609">
    <property type="component" value="Unassembled WGS sequence"/>
</dbReference>
<reference evidence="3" key="1">
    <citation type="submission" date="2016-11" db="EMBL/GenBank/DDBJ databases">
        <title>The genome of Nicotiana attenuata.</title>
        <authorList>
            <person name="Xu S."/>
            <person name="Brockmoeller T."/>
            <person name="Gaquerel E."/>
            <person name="Navarro A."/>
            <person name="Kuhl H."/>
            <person name="Gase K."/>
            <person name="Ling Z."/>
            <person name="Zhou W."/>
            <person name="Kreitzer C."/>
            <person name="Stanke M."/>
            <person name="Tang H."/>
            <person name="Lyons E."/>
            <person name="Pandey P."/>
            <person name="Pandey S.P."/>
            <person name="Timmermann B."/>
            <person name="Baldwin I.T."/>
        </authorList>
    </citation>
    <scope>NUCLEOTIDE SEQUENCE [LARGE SCALE GENOMIC DNA]</scope>
    <source>
        <strain evidence="3">UT</strain>
    </source>
</reference>
<dbReference type="EMBL" id="MJEQ01037189">
    <property type="protein sequence ID" value="OIT00271.1"/>
    <property type="molecule type" value="Genomic_DNA"/>
</dbReference>
<feature type="compositionally biased region" description="Basic and acidic residues" evidence="1">
    <location>
        <begin position="127"/>
        <end position="163"/>
    </location>
</feature>